<dbReference type="InterPro" id="IPR046849">
    <property type="entry name" value="E2_motif"/>
</dbReference>
<dbReference type="AlphaFoldDB" id="A0A396IDL7"/>
<evidence type="ECO:0000313" key="3">
    <source>
        <dbReference type="EMBL" id="RHN62903.1"/>
    </source>
</evidence>
<dbReference type="NCBIfam" id="TIGR00756">
    <property type="entry name" value="PPR"/>
    <property type="match status" value="5"/>
</dbReference>
<name>A0A396IDL7_MEDTR</name>
<dbReference type="FunFam" id="1.25.40.10:FF:002351">
    <property type="entry name" value="Uncharacterized protein"/>
    <property type="match status" value="1"/>
</dbReference>
<dbReference type="Pfam" id="PF01535">
    <property type="entry name" value="PPR"/>
    <property type="match status" value="5"/>
</dbReference>
<organism evidence="3 4">
    <name type="scientific">Medicago truncatula</name>
    <name type="common">Barrel medic</name>
    <name type="synonym">Medicago tribuloides</name>
    <dbReference type="NCBI Taxonomy" id="3880"/>
    <lineage>
        <taxon>Eukaryota</taxon>
        <taxon>Viridiplantae</taxon>
        <taxon>Streptophyta</taxon>
        <taxon>Embryophyta</taxon>
        <taxon>Tracheophyta</taxon>
        <taxon>Spermatophyta</taxon>
        <taxon>Magnoliopsida</taxon>
        <taxon>eudicotyledons</taxon>
        <taxon>Gunneridae</taxon>
        <taxon>Pentapetalae</taxon>
        <taxon>rosids</taxon>
        <taxon>fabids</taxon>
        <taxon>Fabales</taxon>
        <taxon>Fabaceae</taxon>
        <taxon>Papilionoideae</taxon>
        <taxon>50 kb inversion clade</taxon>
        <taxon>NPAAA clade</taxon>
        <taxon>Hologalegina</taxon>
        <taxon>IRL clade</taxon>
        <taxon>Trifolieae</taxon>
        <taxon>Medicago</taxon>
    </lineage>
</organism>
<dbReference type="Pfam" id="PF13041">
    <property type="entry name" value="PPR_2"/>
    <property type="match status" value="4"/>
</dbReference>
<dbReference type="InterPro" id="IPR011990">
    <property type="entry name" value="TPR-like_helical_dom_sf"/>
</dbReference>
<feature type="repeat" description="PPR" evidence="2">
    <location>
        <begin position="341"/>
        <end position="375"/>
    </location>
</feature>
<proteinExistence type="predicted"/>
<evidence type="ECO:0000313" key="4">
    <source>
        <dbReference type="Proteomes" id="UP000265566"/>
    </source>
</evidence>
<reference evidence="4" key="1">
    <citation type="journal article" date="2018" name="Nat. Plants">
        <title>Whole-genome landscape of Medicago truncatula symbiotic genes.</title>
        <authorList>
            <person name="Pecrix Y."/>
            <person name="Staton S.E."/>
            <person name="Sallet E."/>
            <person name="Lelandais-Briere C."/>
            <person name="Moreau S."/>
            <person name="Carrere S."/>
            <person name="Blein T."/>
            <person name="Jardinaud M.F."/>
            <person name="Latrasse D."/>
            <person name="Zouine M."/>
            <person name="Zahm M."/>
            <person name="Kreplak J."/>
            <person name="Mayjonade B."/>
            <person name="Satge C."/>
            <person name="Perez M."/>
            <person name="Cauet S."/>
            <person name="Marande W."/>
            <person name="Chantry-Darmon C."/>
            <person name="Lopez-Roques C."/>
            <person name="Bouchez O."/>
            <person name="Berard A."/>
            <person name="Debelle F."/>
            <person name="Munos S."/>
            <person name="Bendahmane A."/>
            <person name="Berges H."/>
            <person name="Niebel A."/>
            <person name="Buitink J."/>
            <person name="Frugier F."/>
            <person name="Benhamed M."/>
            <person name="Crespi M."/>
            <person name="Gouzy J."/>
            <person name="Gamas P."/>
        </authorList>
    </citation>
    <scope>NUCLEOTIDE SEQUENCE [LARGE SCALE GENOMIC DNA]</scope>
    <source>
        <strain evidence="4">cv. Jemalong A17</strain>
    </source>
</reference>
<dbReference type="Pfam" id="PF20430">
    <property type="entry name" value="Eplus_motif"/>
    <property type="match status" value="1"/>
</dbReference>
<dbReference type="OrthoDB" id="185373at2759"/>
<gene>
    <name evidence="3" type="ORF">MtrunA17_Chr4g0052501</name>
</gene>
<dbReference type="Proteomes" id="UP000265566">
    <property type="component" value="Chromosome 4"/>
</dbReference>
<dbReference type="PANTHER" id="PTHR47926">
    <property type="entry name" value="PENTATRICOPEPTIDE REPEAT-CONTAINING PROTEIN"/>
    <property type="match status" value="1"/>
</dbReference>
<evidence type="ECO:0000256" key="2">
    <source>
        <dbReference type="PROSITE-ProRule" id="PRU00708"/>
    </source>
</evidence>
<dbReference type="GO" id="GO:0009451">
    <property type="term" value="P:RNA modification"/>
    <property type="evidence" value="ECO:0007669"/>
    <property type="project" value="InterPro"/>
</dbReference>
<dbReference type="FunFam" id="1.25.40.10:FF:001093">
    <property type="entry name" value="Pentatricopeptide repeat-containing protein At2g34400"/>
    <property type="match status" value="1"/>
</dbReference>
<feature type="repeat" description="PPR" evidence="2">
    <location>
        <begin position="238"/>
        <end position="272"/>
    </location>
</feature>
<dbReference type="PANTHER" id="PTHR47926:SF395">
    <property type="entry name" value="TETRATRICOPEPTIDE-LIKE HELICAL DOMAIN, DYW DOMAIN PROTEIN-RELATED"/>
    <property type="match status" value="1"/>
</dbReference>
<sequence length="770" mass="85896">MVSHMVHQPCNLPHASTNKVSTIHHRTNHYLIPIHFMSENPKPSKDPHGRRLTKPLALTATETQQKQPNIQPLIDLLKSCEQNGSLKQANCIHGHVLKSGFGDRDNLVFLNHVVHAYSKCKDYDSARKVFDGMSERNVFSWTVMIVASNEHGYYRYALELFCMMLEQGLLLDGFAFSAVLQSCVGLDSVVFGEMVHAQVVVRGFLMHAVVGTSLLNLYAKLGMCECSVNVFNNMTDVNDVSWNAMISGFTSNGLYLQAFDFLINMIENGVSPNKTTFLCISKAVGLLGDINRCHEVHRYAYEWGLDSNTSVGTALINMYSKCGVLCDARVLFDSKFANCLVNAPWNAMITGYSQAGCHLEALEMFTRMCQNDVKPDLYTFCCVFNSIAGLKCLKSLKEAHGVALKCGFDAMEISVLNALADAYVKCESLEAGEKVFYKMEKKDIVSWTTMVTAYCQCSEWGKALAIFSQMCNEGFAPNHFTFSSVITACGGLCLLEYGQQIHGLICKASLDAESCIESALIDMYSKCGNLTEAKNIFERISNPDTVTWTAIISTYAQHGLVEDALQLFRKMEQSAVKANAVTLLCILFACSHGGMVEDGLEIFNQMEGTYGVVPEMEHYACVVDLLGRVGRLDEAVAFIDKMPIEPDEMVWQTLLGACRIHGNAELGETAAQKILSTQPEPEHSSTYVLLSNTYIESGLLEDGIGLRDVMKERGIRKEPGYSWISVRGEVHKFYARDQQHPQKDKIYTMLEELTRRIKHMHCEPEFSLIF</sequence>
<dbReference type="Gramene" id="rna25538">
    <property type="protein sequence ID" value="RHN62903.1"/>
    <property type="gene ID" value="gene25538"/>
</dbReference>
<dbReference type="InterPro" id="IPR046960">
    <property type="entry name" value="PPR_At4g14850-like_plant"/>
</dbReference>
<dbReference type="Gene3D" id="1.25.40.10">
    <property type="entry name" value="Tetratricopeptide repeat domain"/>
    <property type="match status" value="5"/>
</dbReference>
<protein>
    <submittedName>
        <fullName evidence="3">Putative tetratricopeptide-like helical domain, DYW domain-containing protein</fullName>
    </submittedName>
</protein>
<dbReference type="FunFam" id="1.25.40.10:FF:000344">
    <property type="entry name" value="Pentatricopeptide repeat-containing protein"/>
    <property type="match status" value="1"/>
</dbReference>
<dbReference type="InterPro" id="IPR002885">
    <property type="entry name" value="PPR_rpt"/>
</dbReference>
<dbReference type="SUPFAM" id="SSF48452">
    <property type="entry name" value="TPR-like"/>
    <property type="match status" value="1"/>
</dbReference>
<dbReference type="PROSITE" id="PS51375">
    <property type="entry name" value="PPR"/>
    <property type="match status" value="5"/>
</dbReference>
<feature type="repeat" description="PPR" evidence="2">
    <location>
        <begin position="443"/>
        <end position="477"/>
    </location>
</feature>
<dbReference type="Pfam" id="PF20431">
    <property type="entry name" value="E_motif"/>
    <property type="match status" value="1"/>
</dbReference>
<evidence type="ECO:0000256" key="1">
    <source>
        <dbReference type="ARBA" id="ARBA00022737"/>
    </source>
</evidence>
<comment type="caution">
    <text evidence="3">The sequence shown here is derived from an EMBL/GenBank/DDBJ whole genome shotgun (WGS) entry which is preliminary data.</text>
</comment>
<keyword evidence="1" id="KW-0677">Repeat</keyword>
<feature type="repeat" description="PPR" evidence="2">
    <location>
        <begin position="544"/>
        <end position="578"/>
    </location>
</feature>
<feature type="repeat" description="PPR" evidence="2">
    <location>
        <begin position="106"/>
        <end position="140"/>
    </location>
</feature>
<dbReference type="EMBL" id="PSQE01000004">
    <property type="protein sequence ID" value="RHN62903.1"/>
    <property type="molecule type" value="Genomic_DNA"/>
</dbReference>
<dbReference type="InterPro" id="IPR046848">
    <property type="entry name" value="E_motif"/>
</dbReference>
<accession>A0A396IDL7</accession>
<dbReference type="GO" id="GO:0003723">
    <property type="term" value="F:RNA binding"/>
    <property type="evidence" value="ECO:0007669"/>
    <property type="project" value="InterPro"/>
</dbReference>